<accession>A0ABZ0VZ98</accession>
<dbReference type="Pfam" id="PF14869">
    <property type="entry name" value="DUF4488"/>
    <property type="match status" value="1"/>
</dbReference>
<protein>
    <submittedName>
        <fullName evidence="3">DUF4488 domain-containing protein</fullName>
    </submittedName>
</protein>
<feature type="chain" id="PRO_5045545232" evidence="1">
    <location>
        <begin position="26"/>
        <end position="140"/>
    </location>
</feature>
<dbReference type="RefSeq" id="WP_114789996.1">
    <property type="nucleotide sequence ID" value="NZ_CP139960.1"/>
</dbReference>
<sequence>MRKTIIETARSMALVLTSFFLSAFVADPQPKTKNLAGIWEMQINNRPTGFLKILGTGGEVTNVRLTPLGFVKTLSDSYEIQSDSTYIEKVTEHETNTLNQTNVVLRYQMDNPNTLTISYTIKNFHGKETYRRVPFTIVVN</sequence>
<keyword evidence="1" id="KW-0732">Signal</keyword>
<gene>
    <name evidence="3" type="ORF">U0035_11800</name>
</gene>
<evidence type="ECO:0000259" key="2">
    <source>
        <dbReference type="Pfam" id="PF14869"/>
    </source>
</evidence>
<keyword evidence="4" id="KW-1185">Reference proteome</keyword>
<evidence type="ECO:0000313" key="3">
    <source>
        <dbReference type="EMBL" id="WQD36348.1"/>
    </source>
</evidence>
<proteinExistence type="predicted"/>
<feature type="signal peptide" evidence="1">
    <location>
        <begin position="1"/>
        <end position="25"/>
    </location>
</feature>
<evidence type="ECO:0000256" key="1">
    <source>
        <dbReference type="SAM" id="SignalP"/>
    </source>
</evidence>
<feature type="domain" description="DUF4488" evidence="2">
    <location>
        <begin position="45"/>
        <end position="135"/>
    </location>
</feature>
<dbReference type="Gene3D" id="2.40.128.490">
    <property type="entry name" value="Uncharacterised protein PF14869, DUF4488"/>
    <property type="match status" value="1"/>
</dbReference>
<dbReference type="InterPro" id="IPR027991">
    <property type="entry name" value="DUF4488"/>
</dbReference>
<reference evidence="3 4" key="1">
    <citation type="submission" date="2023-12" db="EMBL/GenBank/DDBJ databases">
        <title>Genome sequencing and assembly of bacterial species from a model synthetic community.</title>
        <authorList>
            <person name="Hogle S.L."/>
        </authorList>
    </citation>
    <scope>NUCLEOTIDE SEQUENCE [LARGE SCALE GENOMIC DNA]</scope>
    <source>
        <strain evidence="3 4">HAMBI_3031</strain>
    </source>
</reference>
<name>A0ABZ0VZ98_9BACT</name>
<dbReference type="EMBL" id="CP139960">
    <property type="protein sequence ID" value="WQD36348.1"/>
    <property type="molecule type" value="Genomic_DNA"/>
</dbReference>
<evidence type="ECO:0000313" key="4">
    <source>
        <dbReference type="Proteomes" id="UP001325680"/>
    </source>
</evidence>
<dbReference type="Proteomes" id="UP001325680">
    <property type="component" value="Chromosome"/>
</dbReference>
<organism evidence="3 4">
    <name type="scientific">Niabella yanshanensis</name>
    <dbReference type="NCBI Taxonomy" id="577386"/>
    <lineage>
        <taxon>Bacteria</taxon>
        <taxon>Pseudomonadati</taxon>
        <taxon>Bacteroidota</taxon>
        <taxon>Chitinophagia</taxon>
        <taxon>Chitinophagales</taxon>
        <taxon>Chitinophagaceae</taxon>
        <taxon>Niabella</taxon>
    </lineage>
</organism>